<dbReference type="PROSITE" id="PS00018">
    <property type="entry name" value="EF_HAND_1"/>
    <property type="match status" value="1"/>
</dbReference>
<gene>
    <name evidence="2" type="ORF">NG895_05790</name>
</gene>
<keyword evidence="3" id="KW-1185">Reference proteome</keyword>
<reference evidence="2" key="1">
    <citation type="submission" date="2022-06" db="EMBL/GenBank/DDBJ databases">
        <title>Aeoliella straminimaris, a novel planctomycete from sediments.</title>
        <authorList>
            <person name="Vitorino I.R."/>
            <person name="Lage O.M."/>
        </authorList>
    </citation>
    <scope>NUCLEOTIDE SEQUENCE</scope>
    <source>
        <strain evidence="2">ICT_H6.2</strain>
    </source>
</reference>
<dbReference type="RefSeq" id="WP_252851519.1">
    <property type="nucleotide sequence ID" value="NZ_JAMXLR010000024.1"/>
</dbReference>
<comment type="caution">
    <text evidence="2">The sequence shown here is derived from an EMBL/GenBank/DDBJ whole genome shotgun (WGS) entry which is preliminary data.</text>
</comment>
<feature type="domain" description="Ice-binding protein C-terminal" evidence="1">
    <location>
        <begin position="105"/>
        <end position="128"/>
    </location>
</feature>
<dbReference type="Gene3D" id="1.10.1330.10">
    <property type="entry name" value="Dockerin domain"/>
    <property type="match status" value="1"/>
</dbReference>
<organism evidence="2 3">
    <name type="scientific">Aeoliella straminimaris</name>
    <dbReference type="NCBI Taxonomy" id="2954799"/>
    <lineage>
        <taxon>Bacteria</taxon>
        <taxon>Pseudomonadati</taxon>
        <taxon>Planctomycetota</taxon>
        <taxon>Planctomycetia</taxon>
        <taxon>Pirellulales</taxon>
        <taxon>Lacipirellulaceae</taxon>
        <taxon>Aeoliella</taxon>
    </lineage>
</organism>
<dbReference type="Proteomes" id="UP001155241">
    <property type="component" value="Unassembled WGS sequence"/>
</dbReference>
<dbReference type="AlphaFoldDB" id="A0A9X2F6W1"/>
<dbReference type="InterPro" id="IPR018247">
    <property type="entry name" value="EF_Hand_1_Ca_BS"/>
</dbReference>
<accession>A0A9X2F6W1</accession>
<sequence>MSAAPRADTRFSMNTAGQIFVINKHDGIVRLLVPLLTDLPGDFNNDGQVDLADYTVWRNHLGTDFDLAGNGDEADDSAGVVDAADYLVWREHFGDGLGEGSAVSAVPEPSSMGLLGIGVAGAGWLVRRRAA</sequence>
<dbReference type="GO" id="GO:0000272">
    <property type="term" value="P:polysaccharide catabolic process"/>
    <property type="evidence" value="ECO:0007669"/>
    <property type="project" value="InterPro"/>
</dbReference>
<protein>
    <submittedName>
        <fullName evidence="2">PEP-CTERM sorting domain-containing protein</fullName>
    </submittedName>
</protein>
<dbReference type="SUPFAM" id="SSF63446">
    <property type="entry name" value="Type I dockerin domain"/>
    <property type="match status" value="1"/>
</dbReference>
<evidence type="ECO:0000313" key="3">
    <source>
        <dbReference type="Proteomes" id="UP001155241"/>
    </source>
</evidence>
<proteinExistence type="predicted"/>
<evidence type="ECO:0000313" key="2">
    <source>
        <dbReference type="EMBL" id="MCO6043412.1"/>
    </source>
</evidence>
<dbReference type="InterPro" id="IPR036439">
    <property type="entry name" value="Dockerin_dom_sf"/>
</dbReference>
<name>A0A9X2F6W1_9BACT</name>
<dbReference type="NCBIfam" id="TIGR02595">
    <property type="entry name" value="PEP_CTERM"/>
    <property type="match status" value="1"/>
</dbReference>
<dbReference type="InterPro" id="IPR013424">
    <property type="entry name" value="Ice-binding_C"/>
</dbReference>
<dbReference type="EMBL" id="JAMXLR010000024">
    <property type="protein sequence ID" value="MCO6043412.1"/>
    <property type="molecule type" value="Genomic_DNA"/>
</dbReference>
<dbReference type="Pfam" id="PF07589">
    <property type="entry name" value="PEP-CTERM"/>
    <property type="match status" value="1"/>
</dbReference>
<evidence type="ECO:0000259" key="1">
    <source>
        <dbReference type="Pfam" id="PF07589"/>
    </source>
</evidence>